<feature type="transmembrane region" description="Helical" evidence="10">
    <location>
        <begin position="146"/>
        <end position="171"/>
    </location>
</feature>
<dbReference type="GO" id="GO:0071771">
    <property type="term" value="F:aldehyde oxygenase (deformylating) activity"/>
    <property type="evidence" value="ECO:0007669"/>
    <property type="project" value="UniProtKB-EC"/>
</dbReference>
<dbReference type="GO" id="GO:0016491">
    <property type="term" value="F:oxidoreductase activity"/>
    <property type="evidence" value="ECO:0007669"/>
    <property type="project" value="InterPro"/>
</dbReference>
<organism evidence="12 13">
    <name type="scientific">Zingiber officinale</name>
    <name type="common">Ginger</name>
    <name type="synonym">Amomum zingiber</name>
    <dbReference type="NCBI Taxonomy" id="94328"/>
    <lineage>
        <taxon>Eukaryota</taxon>
        <taxon>Viridiplantae</taxon>
        <taxon>Streptophyta</taxon>
        <taxon>Embryophyta</taxon>
        <taxon>Tracheophyta</taxon>
        <taxon>Spermatophyta</taxon>
        <taxon>Magnoliopsida</taxon>
        <taxon>Liliopsida</taxon>
        <taxon>Zingiberales</taxon>
        <taxon>Zingiberaceae</taxon>
        <taxon>Zingiber</taxon>
    </lineage>
</organism>
<dbReference type="GO" id="GO:0005789">
    <property type="term" value="C:endoplasmic reticulum membrane"/>
    <property type="evidence" value="ECO:0007669"/>
    <property type="project" value="UniProtKB-SubCell"/>
</dbReference>
<protein>
    <recommendedName>
        <fullName evidence="3">aldehyde oxygenase (deformylating)</fullName>
        <ecNumber evidence="3">4.1.99.5</ecNumber>
    </recommendedName>
</protein>
<evidence type="ECO:0000256" key="2">
    <source>
        <dbReference type="ARBA" id="ARBA00009324"/>
    </source>
</evidence>
<proteinExistence type="inferred from homology"/>
<dbReference type="InterPro" id="IPR050307">
    <property type="entry name" value="Sterol_Desaturase_Related"/>
</dbReference>
<dbReference type="GO" id="GO:0005506">
    <property type="term" value="F:iron ion binding"/>
    <property type="evidence" value="ECO:0007669"/>
    <property type="project" value="InterPro"/>
</dbReference>
<dbReference type="EC" id="4.1.99.5" evidence="3"/>
<feature type="transmembrane region" description="Helical" evidence="10">
    <location>
        <begin position="289"/>
        <end position="314"/>
    </location>
</feature>
<accession>A0A8J5HYD7</accession>
<evidence type="ECO:0000256" key="3">
    <source>
        <dbReference type="ARBA" id="ARBA00013146"/>
    </source>
</evidence>
<feature type="transmembrane region" description="Helical" evidence="10">
    <location>
        <begin position="232"/>
        <end position="252"/>
    </location>
</feature>
<sequence>MAATKPLVIATKAAEPLATPPDFPDTFDPMKKPVEKDYAMIVGQEELNLSPRIGGSADLRSTMASLIESCWGVCLSILISCIGVHDRLDIEDRCRRYAPSYVAASIILKSERPVDECSLINCSCNLHVAASYSLLSAYLITHFSEFQLATIGTFLIHESVYFLSGLPTLYFERSGLFRKYKIQKKVNTAEVQWRCILRLVLYHVCVNLPLMLISYPTFRFMGLRSSLPLPPWSVIVSQIIFYFIVEDFVFYWGHRILHTKWLYQHVHSVHHEHATPFGLTSEYAHPAEILFLGFATILGPALTGPHLFTLWLWVIVRVLETVEAHSGYHFPWSPSNFIPLYGGADFHDYHHRLLYTKSGNYSSTFTYVDWMFGTDKGYWKLKAVEEVEGKKY</sequence>
<evidence type="ECO:0000256" key="9">
    <source>
        <dbReference type="ARBA" id="ARBA00047909"/>
    </source>
</evidence>
<keyword evidence="13" id="KW-1185">Reference proteome</keyword>
<feature type="domain" description="Fatty acid hydroxylase" evidence="11">
    <location>
        <begin position="240"/>
        <end position="374"/>
    </location>
</feature>
<dbReference type="Proteomes" id="UP000734854">
    <property type="component" value="Unassembled WGS sequence"/>
</dbReference>
<dbReference type="EMBL" id="JACMSC010000001">
    <property type="protein sequence ID" value="KAG6538796.1"/>
    <property type="molecule type" value="Genomic_DNA"/>
</dbReference>
<reference evidence="12 13" key="1">
    <citation type="submission" date="2020-08" db="EMBL/GenBank/DDBJ databases">
        <title>Plant Genome Project.</title>
        <authorList>
            <person name="Zhang R.-G."/>
        </authorList>
    </citation>
    <scope>NUCLEOTIDE SEQUENCE [LARGE SCALE GENOMIC DNA]</scope>
    <source>
        <tissue evidence="12">Rhizome</tissue>
    </source>
</reference>
<dbReference type="PANTHER" id="PTHR11863">
    <property type="entry name" value="STEROL DESATURASE"/>
    <property type="match status" value="1"/>
</dbReference>
<keyword evidence="5" id="KW-0256">Endoplasmic reticulum</keyword>
<evidence type="ECO:0000313" key="12">
    <source>
        <dbReference type="EMBL" id="KAG6538796.1"/>
    </source>
</evidence>
<evidence type="ECO:0000256" key="7">
    <source>
        <dbReference type="ARBA" id="ARBA00023136"/>
    </source>
</evidence>
<dbReference type="InterPro" id="IPR006694">
    <property type="entry name" value="Fatty_acid_hydroxylase"/>
</dbReference>
<name>A0A8J5HYD7_ZINOF</name>
<evidence type="ECO:0000256" key="6">
    <source>
        <dbReference type="ARBA" id="ARBA00022989"/>
    </source>
</evidence>
<evidence type="ECO:0000259" key="11">
    <source>
        <dbReference type="Pfam" id="PF04116"/>
    </source>
</evidence>
<keyword evidence="7 10" id="KW-0472">Membrane</keyword>
<dbReference type="AlphaFoldDB" id="A0A8J5HYD7"/>
<keyword evidence="8" id="KW-0456">Lyase</keyword>
<comment type="catalytic activity">
    <reaction evidence="9">
        <text>a long-chain fatty aldehyde + 2 NADPH + O2 + H(+) = a long-chain alkane + formate + 2 NADP(+) + H2O</text>
        <dbReference type="Rhea" id="RHEA:21440"/>
        <dbReference type="ChEBI" id="CHEBI:15377"/>
        <dbReference type="ChEBI" id="CHEBI:15378"/>
        <dbReference type="ChEBI" id="CHEBI:15379"/>
        <dbReference type="ChEBI" id="CHEBI:15740"/>
        <dbReference type="ChEBI" id="CHEBI:17176"/>
        <dbReference type="ChEBI" id="CHEBI:57783"/>
        <dbReference type="ChEBI" id="CHEBI:58349"/>
        <dbReference type="ChEBI" id="CHEBI:83563"/>
        <dbReference type="EC" id="4.1.99.5"/>
    </reaction>
</comment>
<comment type="subcellular location">
    <subcellularLocation>
        <location evidence="1">Endoplasmic reticulum membrane</location>
        <topology evidence="1">Multi-pass membrane protein</topology>
    </subcellularLocation>
</comment>
<gene>
    <name evidence="12" type="ORF">ZIOFF_003926</name>
</gene>
<comment type="caution">
    <text evidence="12">The sequence shown here is derived from an EMBL/GenBank/DDBJ whole genome shotgun (WGS) entry which is preliminary data.</text>
</comment>
<dbReference type="Pfam" id="PF04116">
    <property type="entry name" value="FA_hydroxylase"/>
    <property type="match status" value="1"/>
</dbReference>
<keyword evidence="4 10" id="KW-0812">Transmembrane</keyword>
<evidence type="ECO:0000256" key="10">
    <source>
        <dbReference type="SAM" id="Phobius"/>
    </source>
</evidence>
<evidence type="ECO:0000256" key="5">
    <source>
        <dbReference type="ARBA" id="ARBA00022824"/>
    </source>
</evidence>
<evidence type="ECO:0000256" key="8">
    <source>
        <dbReference type="ARBA" id="ARBA00023239"/>
    </source>
</evidence>
<comment type="similarity">
    <text evidence="2">Belongs to the sterol desaturase family.</text>
</comment>
<feature type="transmembrane region" description="Helical" evidence="10">
    <location>
        <begin position="191"/>
        <end position="212"/>
    </location>
</feature>
<keyword evidence="6 10" id="KW-1133">Transmembrane helix</keyword>
<evidence type="ECO:0000256" key="4">
    <source>
        <dbReference type="ARBA" id="ARBA00022692"/>
    </source>
</evidence>
<evidence type="ECO:0000313" key="13">
    <source>
        <dbReference type="Proteomes" id="UP000734854"/>
    </source>
</evidence>
<dbReference type="GO" id="GO:0008610">
    <property type="term" value="P:lipid biosynthetic process"/>
    <property type="evidence" value="ECO:0007669"/>
    <property type="project" value="InterPro"/>
</dbReference>
<evidence type="ECO:0000256" key="1">
    <source>
        <dbReference type="ARBA" id="ARBA00004477"/>
    </source>
</evidence>